<dbReference type="AlphaFoldDB" id="A0A9D1R746"/>
<dbReference type="Gene3D" id="3.20.20.370">
    <property type="entry name" value="Glycoside hydrolase/deacetylase"/>
    <property type="match status" value="1"/>
</dbReference>
<dbReference type="Proteomes" id="UP000824263">
    <property type="component" value="Unassembled WGS sequence"/>
</dbReference>
<dbReference type="InterPro" id="IPR011330">
    <property type="entry name" value="Glyco_hydro/deAcase_b/a-brl"/>
</dbReference>
<accession>A0A9D1R746</accession>
<comment type="caution">
    <text evidence="1">The sequence shown here is derived from an EMBL/GenBank/DDBJ whole genome shotgun (WGS) entry which is preliminary data.</text>
</comment>
<dbReference type="CDD" id="cd10924">
    <property type="entry name" value="CE4_COG4878"/>
    <property type="match status" value="1"/>
</dbReference>
<dbReference type="Pfam" id="PF09960">
    <property type="entry name" value="DUF2194"/>
    <property type="match status" value="1"/>
</dbReference>
<dbReference type="SUPFAM" id="SSF52317">
    <property type="entry name" value="Class I glutamine amidotransferase-like"/>
    <property type="match status" value="1"/>
</dbReference>
<gene>
    <name evidence="1" type="ORF">H9873_00305</name>
</gene>
<organism evidence="1 2">
    <name type="scientific">Candidatus Dorea gallistercoris</name>
    <dbReference type="NCBI Taxonomy" id="2838542"/>
    <lineage>
        <taxon>Bacteria</taxon>
        <taxon>Bacillati</taxon>
        <taxon>Bacillota</taxon>
        <taxon>Clostridia</taxon>
        <taxon>Lachnospirales</taxon>
        <taxon>Lachnospiraceae</taxon>
        <taxon>Dorea</taxon>
    </lineage>
</organism>
<reference evidence="1" key="2">
    <citation type="submission" date="2021-04" db="EMBL/GenBank/DDBJ databases">
        <authorList>
            <person name="Gilroy R."/>
        </authorList>
    </citation>
    <scope>NUCLEOTIDE SEQUENCE</scope>
    <source>
        <strain evidence="1">ChiSxjej1B13-11762</strain>
    </source>
</reference>
<protein>
    <submittedName>
        <fullName evidence="1">DUF2194 domain-containing protein</fullName>
    </submittedName>
</protein>
<sequence length="618" mass="70144">MKRTGTDNRKRLRFHRLLTVLGVFLMLTAALCLAQGNVSYERQERIMTPEERVRETADSGAEILEPECLLVWSDDDMGALGREMMESVLGQMRVPYDICGDKEISQVVWTDYQTVVLSVTDLGQMGDSLLDLLNWVEEGGGLMLTYPPEANGIFQSVGGQLGIEQIGNHYVEVSGLHFPREFMIGGQEKDYQITDPYESSLTVELSDDSLVYLESQDEYPTPLIWRKTLGEGTVVVDNLGFLEKGYRGFYSASYALLQDVFAYPVINSSTFYIDDFPSPVPGGNSEYIERDYHMSVSDFYTNVWWNDIYNLGEAYGIRYTGMVIEEYSDQVEGSFERNQDVRRFRYFGNMLLDQGGEIGLHGYNHMPLCLPGFDYKGEYDSYKLWKSYEDMKASIEELEGFCEELFPGERFQVYVPPSNILSEEGRRMLAEETDVRAIASVYLPSYDGIPYEQEFEVAGDGVIETPRVISGYLLDDYMQVVALSELNFHFVNSHFQHPDDALDADRGAELGWEEMYGRLSDYVEWLYGAAPGIRSLTGTEFAAAVQTYDSLTVERQLSAQDLTLTLDGFQKEAWLMVRINEGTPGEVEGGTLTRLQEGLYLLEAEKPIVKIVLEKDMK</sequence>
<name>A0A9D1R746_9FIRM</name>
<reference evidence="1" key="1">
    <citation type="journal article" date="2021" name="PeerJ">
        <title>Extensive microbial diversity within the chicken gut microbiome revealed by metagenomics and culture.</title>
        <authorList>
            <person name="Gilroy R."/>
            <person name="Ravi A."/>
            <person name="Getino M."/>
            <person name="Pursley I."/>
            <person name="Horton D.L."/>
            <person name="Alikhan N.F."/>
            <person name="Baker D."/>
            <person name="Gharbi K."/>
            <person name="Hall N."/>
            <person name="Watson M."/>
            <person name="Adriaenssens E.M."/>
            <person name="Foster-Nyarko E."/>
            <person name="Jarju S."/>
            <person name="Secka A."/>
            <person name="Antonio M."/>
            <person name="Oren A."/>
            <person name="Chaudhuri R.R."/>
            <person name="La Ragione R."/>
            <person name="Hildebrand F."/>
            <person name="Pallen M.J."/>
        </authorList>
    </citation>
    <scope>NUCLEOTIDE SEQUENCE</scope>
    <source>
        <strain evidence="1">ChiSxjej1B13-11762</strain>
    </source>
</reference>
<dbReference type="SUPFAM" id="SSF88713">
    <property type="entry name" value="Glycoside hydrolase/deacetylase"/>
    <property type="match status" value="1"/>
</dbReference>
<dbReference type="InterPro" id="IPR029062">
    <property type="entry name" value="Class_I_gatase-like"/>
</dbReference>
<dbReference type="EMBL" id="DXGF01000008">
    <property type="protein sequence ID" value="HIW82758.1"/>
    <property type="molecule type" value="Genomic_DNA"/>
</dbReference>
<proteinExistence type="predicted"/>
<evidence type="ECO:0000313" key="2">
    <source>
        <dbReference type="Proteomes" id="UP000824263"/>
    </source>
</evidence>
<dbReference type="InterPro" id="IPR018695">
    <property type="entry name" value="DUF2194"/>
</dbReference>
<dbReference type="GO" id="GO:0005975">
    <property type="term" value="P:carbohydrate metabolic process"/>
    <property type="evidence" value="ECO:0007669"/>
    <property type="project" value="InterPro"/>
</dbReference>
<evidence type="ECO:0000313" key="1">
    <source>
        <dbReference type="EMBL" id="HIW82758.1"/>
    </source>
</evidence>